<dbReference type="EMBL" id="CP002896">
    <property type="protein sequence ID" value="AEK44219.1"/>
    <property type="molecule type" value="Genomic_DNA"/>
</dbReference>
<dbReference type="KEGG" id="amn:RAM_28710"/>
<accession>A0A9R0UAV7</accession>
<evidence type="ECO:0000313" key="3">
    <source>
        <dbReference type="Proteomes" id="UP000006138"/>
    </source>
</evidence>
<feature type="region of interest" description="Disordered" evidence="1">
    <location>
        <begin position="42"/>
        <end position="98"/>
    </location>
</feature>
<reference evidence="2 3" key="1">
    <citation type="journal article" date="2011" name="J. Bacteriol.">
        <title>Whole genome sequence of the rifamycin B-producing strain Amycolatopsis mediterranei S699.</title>
        <authorList>
            <person name="Verma M."/>
            <person name="Kaur J."/>
            <person name="Kumar M."/>
            <person name="Kumari K."/>
            <person name="Saxena A."/>
            <person name="Anand S."/>
            <person name="Nigam A."/>
            <person name="Ravi V."/>
            <person name="Raghuvanshi S."/>
            <person name="Khurana P."/>
            <person name="Tyagi A.K."/>
            <person name="Khurana J.P."/>
            <person name="Lal R."/>
        </authorList>
    </citation>
    <scope>NUCLEOTIDE SEQUENCE [LARGE SCALE GENOMIC DNA]</scope>
    <source>
        <strain evidence="2 3">S699</strain>
    </source>
</reference>
<proteinExistence type="predicted"/>
<dbReference type="AlphaFoldDB" id="A0A9R0UAV7"/>
<keyword evidence="3" id="KW-1185">Reference proteome</keyword>
<evidence type="ECO:0000313" key="2">
    <source>
        <dbReference type="EMBL" id="AEK44219.1"/>
    </source>
</evidence>
<gene>
    <name evidence="2" type="ordered locus">RAM_28710</name>
</gene>
<name>A0A9R0UAV7_AMYMS</name>
<organism evidence="2 3">
    <name type="scientific">Amycolatopsis mediterranei (strain S699)</name>
    <name type="common">Nocardia mediterranei</name>
    <dbReference type="NCBI Taxonomy" id="713604"/>
    <lineage>
        <taxon>Bacteria</taxon>
        <taxon>Bacillati</taxon>
        <taxon>Actinomycetota</taxon>
        <taxon>Actinomycetes</taxon>
        <taxon>Pseudonocardiales</taxon>
        <taxon>Pseudonocardiaceae</taxon>
        <taxon>Amycolatopsis</taxon>
    </lineage>
</organism>
<dbReference type="Proteomes" id="UP000006138">
    <property type="component" value="Chromosome"/>
</dbReference>
<protein>
    <submittedName>
        <fullName evidence="2">Uncharacterized protein</fullName>
    </submittedName>
</protein>
<evidence type="ECO:0000256" key="1">
    <source>
        <dbReference type="SAM" id="MobiDB-lite"/>
    </source>
</evidence>
<sequence length="98" mass="10194">MVKPGRAEVGSPGQAEVRAKLGEHAPVDVLEEQVSGEYAGHFEQTGRAGGGQVRGREPGVGEQAAQTAVGPDDDKGPSGQVRDPAAVHLRRGLWPTMT</sequence>